<dbReference type="EMBL" id="CP074402">
    <property type="protein sequence ID" value="QVJ02292.1"/>
    <property type="molecule type" value="Genomic_DNA"/>
</dbReference>
<dbReference type="AlphaFoldDB" id="A0A975LBS0"/>
<feature type="compositionally biased region" description="Basic residues" evidence="1">
    <location>
        <begin position="33"/>
        <end position="43"/>
    </location>
</feature>
<dbReference type="InterPro" id="IPR013211">
    <property type="entry name" value="LVIVD"/>
</dbReference>
<evidence type="ECO:0000313" key="3">
    <source>
        <dbReference type="Proteomes" id="UP000682416"/>
    </source>
</evidence>
<reference evidence="2" key="1">
    <citation type="submission" date="2021-05" db="EMBL/GenBank/DDBJ databases">
        <authorList>
            <person name="Kaiqin L."/>
            <person name="Jian G."/>
        </authorList>
    </citation>
    <scope>NUCLEOTIDE SEQUENCE</scope>
    <source>
        <strain evidence="2">HDS5</strain>
    </source>
</reference>
<dbReference type="SUPFAM" id="SSF75011">
    <property type="entry name" value="3-carboxy-cis,cis-mucoante lactonizing enzyme"/>
    <property type="match status" value="1"/>
</dbReference>
<protein>
    <recommendedName>
        <fullName evidence="4">LVIVD repeat-containing protein</fullName>
    </recommendedName>
</protein>
<dbReference type="Proteomes" id="UP000682416">
    <property type="component" value="Chromosome"/>
</dbReference>
<organism evidence="2 3">
    <name type="scientific">Nocardiopsis eucommiae</name>
    <dbReference type="NCBI Taxonomy" id="2831970"/>
    <lineage>
        <taxon>Bacteria</taxon>
        <taxon>Bacillati</taxon>
        <taxon>Actinomycetota</taxon>
        <taxon>Actinomycetes</taxon>
        <taxon>Streptosporangiales</taxon>
        <taxon>Nocardiopsidaceae</taxon>
        <taxon>Nocardiopsis</taxon>
    </lineage>
</organism>
<sequence length="457" mass="49001">MFWGWPHGFGNGTASRGGRARRGRGGRADGSGRQRRRRREHRRGVVHLANVPKPEALDGSPNSDLAFTGDYLIGGNYDGFVVYDISEPASPTIVSEVVCPGGQGDVSVSGDLLYFSVDYPRASDECGAPSVPATDPSGFEGLRIFDISDKANPRYVAAVATDCGSHTNTLVPGADGRSDVVYVSSYSPSEAFPNCQPPHDKIGVIEVPHDAPEKAALVSEPVLFPDGGHTSTTGCHDITAYPARGLAAAACLGDGLLLDITDPLRPEVVERVQDENFAFWHSATFTNDARNVVFTDELGSGSAATCNERIGPERGANAVHSLDTSGESPELEFRSYYKLPRHQTDTENCVAHNGSLIPVPGEDYFVQSWYQGGVSVIDLTDPDAPVEVGHFDRGPLDPGQLVTAGSWSAYYYNGHVYSSDMQRGLDVLKLTDPRFEGAESAVLDEFNPQSQPELPNG</sequence>
<evidence type="ECO:0000256" key="1">
    <source>
        <dbReference type="SAM" id="MobiDB-lite"/>
    </source>
</evidence>
<dbReference type="Pfam" id="PF08309">
    <property type="entry name" value="LVIVD"/>
    <property type="match status" value="2"/>
</dbReference>
<evidence type="ECO:0000313" key="2">
    <source>
        <dbReference type="EMBL" id="QVJ02292.1"/>
    </source>
</evidence>
<proteinExistence type="predicted"/>
<gene>
    <name evidence="2" type="ORF">KGD82_06480</name>
</gene>
<evidence type="ECO:0008006" key="4">
    <source>
        <dbReference type="Google" id="ProtNLM"/>
    </source>
</evidence>
<dbReference type="KEGG" id="nec:KGD82_06480"/>
<keyword evidence="3" id="KW-1185">Reference proteome</keyword>
<feature type="region of interest" description="Disordered" evidence="1">
    <location>
        <begin position="1"/>
        <end position="43"/>
    </location>
</feature>
<accession>A0A975LBS0</accession>
<name>A0A975LBS0_9ACTN</name>